<dbReference type="InterPro" id="IPR005814">
    <property type="entry name" value="Aminotrans_3"/>
</dbReference>
<protein>
    <recommendedName>
        <fullName evidence="13">Adenosylmethionine-8-amino-7-oxononanoate aminotransferase</fullName>
        <ecNumber evidence="13">2.6.1.62</ecNumber>
    </recommendedName>
    <alternativeName>
        <fullName evidence="13">7,8-diamino-pelargonic acid aminotransferase</fullName>
        <shortName evidence="13">DAPA AT</shortName>
        <shortName evidence="13">DAPA aminotransferase</shortName>
    </alternativeName>
    <alternativeName>
        <fullName evidence="13">7,8-diaminononanoate synthase</fullName>
        <shortName evidence="13">DANS</shortName>
    </alternativeName>
    <alternativeName>
        <fullName evidence="13">Diaminopelargonic acid synthase</fullName>
    </alternativeName>
</protein>
<comment type="cofactor">
    <cofactor evidence="1 13">
        <name>pyridoxal 5'-phosphate</name>
        <dbReference type="ChEBI" id="CHEBI:597326"/>
    </cofactor>
</comment>
<dbReference type="NCBIfam" id="TIGR00508">
    <property type="entry name" value="bioA"/>
    <property type="match status" value="1"/>
</dbReference>
<gene>
    <name evidence="13" type="primary">bioA</name>
    <name evidence="14" type="ORF">A1332_18810</name>
</gene>
<dbReference type="OrthoDB" id="9770449at2"/>
<feature type="binding site" evidence="13">
    <location>
        <begin position="125"/>
        <end position="126"/>
    </location>
    <ligand>
        <name>pyridoxal 5'-phosphate</name>
        <dbReference type="ChEBI" id="CHEBI:597326"/>
    </ligand>
</feature>
<feature type="modified residue" description="N6-(pyridoxal phosphate)lysine" evidence="13">
    <location>
        <position position="293"/>
    </location>
</feature>
<evidence type="ECO:0000256" key="4">
    <source>
        <dbReference type="ARBA" id="ARBA00011738"/>
    </source>
</evidence>
<sequence>MQAMNNQTIVQRDLAVLWHPCSQMKDHDPRATAPDALPLIPIKSGQGVWLEDFDGNRYLDAISSWWVNLFGHANPTINQALREQLEKLEHVILGGFTHEAALMLAEKLVEITPPGLDKCFYADNGSSAVEIALKMSFHYWRNLGRTQKTKFITLENSYHGETLGALAVGNVALYKDTYAPLLMDVITVAGPDCYHREDGESWEAYSIRRFAAMEQALAQHADEVCAVIVEPLVQCAGSMRMYHPVYLKLLREACDKYQVHLIADEIAVGFGRTGTLFACEQATISPDFICLSKGLTGGYLPLSAVLTSNQVYQAFYDDYQNLTAFLHSHSYTGNALGCRAALATLGIFEQQNVIMNNRHLAGLMTKAVERFKEHPNVAEVRQTGMIVAIELVKNKQTREAYPWQQRRGLIVYRYALSRGVLLRPLGNVIYFMPPYIINEQEIQLMADVAWQGIQLAVQA</sequence>
<comment type="function">
    <text evidence="13">Catalyzes the transfer of the alpha-amino group from S-adenosyl-L-methionine (SAM) to 7-keto-8-aminopelargonic acid (KAPA) to form 7,8-diaminopelargonic acid (DAPA). It is the only aminotransferase known to utilize SAM as an amino donor.</text>
</comment>
<dbReference type="PANTHER" id="PTHR42684">
    <property type="entry name" value="ADENOSYLMETHIONINE-8-AMINO-7-OXONONANOATE AMINOTRANSFERASE"/>
    <property type="match status" value="1"/>
</dbReference>
<dbReference type="InterPro" id="IPR049704">
    <property type="entry name" value="Aminotrans_3_PPA_site"/>
</dbReference>
<comment type="catalytic activity">
    <reaction evidence="11 13">
        <text>(8S)-8-amino-7-oxononanoate + S-adenosyl-L-methionine = S-adenosyl-4-methylsulfanyl-2-oxobutanoate + (7R,8S)-7,8-diammoniononanoate</text>
        <dbReference type="Rhea" id="RHEA:16861"/>
        <dbReference type="ChEBI" id="CHEBI:16490"/>
        <dbReference type="ChEBI" id="CHEBI:59789"/>
        <dbReference type="ChEBI" id="CHEBI:149468"/>
        <dbReference type="ChEBI" id="CHEBI:149469"/>
        <dbReference type="EC" id="2.6.1.62"/>
    </reaction>
</comment>
<dbReference type="EMBL" id="LUUG01000098">
    <property type="protein sequence ID" value="OAI00237.1"/>
    <property type="molecule type" value="Genomic_DNA"/>
</dbReference>
<keyword evidence="6 13" id="KW-0032">Aminotransferase</keyword>
<comment type="similarity">
    <text evidence="12 13">Belongs to the class-III pyridoxal-phosphate-dependent aminotransferase family. BioA subfamily.</text>
</comment>
<evidence type="ECO:0000256" key="8">
    <source>
        <dbReference type="ARBA" id="ARBA00022691"/>
    </source>
</evidence>
<dbReference type="GO" id="GO:0009102">
    <property type="term" value="P:biotin biosynthetic process"/>
    <property type="evidence" value="ECO:0007669"/>
    <property type="project" value="UniProtKB-UniRule"/>
</dbReference>
<dbReference type="UniPathway" id="UPA00078">
    <property type="reaction ID" value="UER00160"/>
</dbReference>
<dbReference type="InterPro" id="IPR015424">
    <property type="entry name" value="PyrdxlP-dep_Trfase"/>
</dbReference>
<evidence type="ECO:0000256" key="3">
    <source>
        <dbReference type="ARBA" id="ARBA00005063"/>
    </source>
</evidence>
<feature type="binding site" evidence="13">
    <location>
        <position position="264"/>
    </location>
    <ligand>
        <name>pyridoxal 5'-phosphate</name>
        <dbReference type="ChEBI" id="CHEBI:597326"/>
    </ligand>
</feature>
<organism evidence="14 15">
    <name type="scientific">Methylomonas methanica</name>
    <dbReference type="NCBI Taxonomy" id="421"/>
    <lineage>
        <taxon>Bacteria</taxon>
        <taxon>Pseudomonadati</taxon>
        <taxon>Pseudomonadota</taxon>
        <taxon>Gammaproteobacteria</taxon>
        <taxon>Methylococcales</taxon>
        <taxon>Methylococcaceae</taxon>
        <taxon>Methylomonas</taxon>
    </lineage>
</organism>
<dbReference type="Gene3D" id="3.90.1150.10">
    <property type="entry name" value="Aspartate Aminotransferase, domain 1"/>
    <property type="match status" value="1"/>
</dbReference>
<comment type="caution">
    <text evidence="14">The sequence shown here is derived from an EMBL/GenBank/DDBJ whole genome shotgun (WGS) entry which is preliminary data.</text>
</comment>
<dbReference type="InterPro" id="IPR005815">
    <property type="entry name" value="BioA"/>
</dbReference>
<dbReference type="NCBIfam" id="NF004624">
    <property type="entry name" value="PRK05964.1"/>
    <property type="match status" value="1"/>
</dbReference>
<dbReference type="PANTHER" id="PTHR42684:SF17">
    <property type="entry name" value="ADENOSYLMETHIONINE-8-AMINO-7-OXONONANOATE AMINOTRANSFERASE"/>
    <property type="match status" value="1"/>
</dbReference>
<feature type="binding site" evidence="13">
    <location>
        <position position="328"/>
    </location>
    <ligand>
        <name>substrate</name>
    </ligand>
</feature>
<dbReference type="GO" id="GO:0005737">
    <property type="term" value="C:cytoplasm"/>
    <property type="evidence" value="ECO:0007669"/>
    <property type="project" value="UniProtKB-SubCell"/>
</dbReference>
<reference evidence="14 15" key="1">
    <citation type="submission" date="2016-03" db="EMBL/GenBank/DDBJ databases">
        <authorList>
            <person name="Ploux O."/>
        </authorList>
    </citation>
    <scope>NUCLEOTIDE SEQUENCE [LARGE SCALE GENOMIC DNA]</scope>
    <source>
        <strain evidence="14 15">R-45363</strain>
    </source>
</reference>
<comment type="subunit">
    <text evidence="4 13">Homodimer.</text>
</comment>
<comment type="pathway">
    <text evidence="3 13">Cofactor biosynthesis; biotin biosynthesis; 7,8-diaminononanoate from 8-amino-7-oxononanoate (SAM route): step 1/1.</text>
</comment>
<dbReference type="HAMAP" id="MF_00834">
    <property type="entry name" value="BioA"/>
    <property type="match status" value="1"/>
</dbReference>
<dbReference type="PIRSF" id="PIRSF000521">
    <property type="entry name" value="Transaminase_4ab_Lys_Orn"/>
    <property type="match status" value="1"/>
</dbReference>
<dbReference type="InterPro" id="IPR015422">
    <property type="entry name" value="PyrdxlP-dep_Trfase_small"/>
</dbReference>
<keyword evidence="5 13" id="KW-0963">Cytoplasm</keyword>
<evidence type="ECO:0000256" key="5">
    <source>
        <dbReference type="ARBA" id="ARBA00022490"/>
    </source>
</evidence>
<evidence type="ECO:0000256" key="9">
    <source>
        <dbReference type="ARBA" id="ARBA00022756"/>
    </source>
</evidence>
<evidence type="ECO:0000256" key="6">
    <source>
        <dbReference type="ARBA" id="ARBA00022576"/>
    </source>
</evidence>
<keyword evidence="7 13" id="KW-0808">Transferase</keyword>
<dbReference type="Proteomes" id="UP000078090">
    <property type="component" value="Unassembled WGS sequence"/>
</dbReference>
<dbReference type="PROSITE" id="PS00600">
    <property type="entry name" value="AA_TRANSFER_CLASS_3"/>
    <property type="match status" value="1"/>
</dbReference>
<evidence type="ECO:0000256" key="11">
    <source>
        <dbReference type="ARBA" id="ARBA00048449"/>
    </source>
</evidence>
<feature type="binding site" evidence="13">
    <location>
        <position position="423"/>
    </location>
    <ligand>
        <name>substrate</name>
    </ligand>
</feature>
<dbReference type="InterPro" id="IPR015421">
    <property type="entry name" value="PyrdxlP-dep_Trfase_major"/>
</dbReference>
<dbReference type="AlphaFoldDB" id="A0A177M3E2"/>
<dbReference type="NCBIfam" id="NF005443">
    <property type="entry name" value="PRK07030.1"/>
    <property type="match status" value="1"/>
</dbReference>
<feature type="binding site" evidence="13">
    <location>
        <begin position="329"/>
        <end position="330"/>
    </location>
    <ligand>
        <name>pyridoxal 5'-phosphate</name>
        <dbReference type="ChEBI" id="CHEBI:597326"/>
    </ligand>
</feature>
<keyword evidence="8 13" id="KW-0949">S-adenosyl-L-methionine</keyword>
<dbReference type="GO" id="GO:0004015">
    <property type="term" value="F:adenosylmethionine-8-amino-7-oxononanoate transaminase activity"/>
    <property type="evidence" value="ECO:0007669"/>
    <property type="project" value="UniProtKB-UniRule"/>
</dbReference>
<keyword evidence="10 13" id="KW-0663">Pyridoxal phosphate</keyword>
<dbReference type="GO" id="GO:0030170">
    <property type="term" value="F:pyridoxal phosphate binding"/>
    <property type="evidence" value="ECO:0007669"/>
    <property type="project" value="UniProtKB-UniRule"/>
</dbReference>
<dbReference type="Pfam" id="PF00202">
    <property type="entry name" value="Aminotran_3"/>
    <property type="match status" value="1"/>
</dbReference>
<feature type="binding site" evidence="13">
    <location>
        <position position="293"/>
    </location>
    <ligand>
        <name>substrate</name>
    </ligand>
</feature>
<evidence type="ECO:0000313" key="15">
    <source>
        <dbReference type="Proteomes" id="UP000078090"/>
    </source>
</evidence>
<evidence type="ECO:0000313" key="14">
    <source>
        <dbReference type="EMBL" id="OAI00237.1"/>
    </source>
</evidence>
<evidence type="ECO:0000256" key="13">
    <source>
        <dbReference type="HAMAP-Rule" id="MF_00834"/>
    </source>
</evidence>
<keyword evidence="9 13" id="KW-0093">Biotin biosynthesis</keyword>
<evidence type="ECO:0000256" key="7">
    <source>
        <dbReference type="ARBA" id="ARBA00022679"/>
    </source>
</evidence>
<dbReference type="EC" id="2.6.1.62" evidence="13"/>
<feature type="binding site" evidence="13">
    <location>
        <position position="65"/>
    </location>
    <ligand>
        <name>substrate</name>
    </ligand>
</feature>
<evidence type="ECO:0000256" key="10">
    <source>
        <dbReference type="ARBA" id="ARBA00022898"/>
    </source>
</evidence>
<dbReference type="Gene3D" id="3.40.640.10">
    <property type="entry name" value="Type I PLP-dependent aspartate aminotransferase-like (Major domain)"/>
    <property type="match status" value="1"/>
</dbReference>
<proteinExistence type="inferred from homology"/>
<feature type="site" description="Participates in the substrate recognition with KAPA and in a stacking interaction with the adenine ring of SAM" evidence="13">
    <location>
        <position position="21"/>
    </location>
</feature>
<comment type="subcellular location">
    <subcellularLocation>
        <location evidence="2 13">Cytoplasm</location>
    </subcellularLocation>
</comment>
<evidence type="ECO:0000256" key="2">
    <source>
        <dbReference type="ARBA" id="ARBA00004496"/>
    </source>
</evidence>
<accession>A0A177M3E2</accession>
<name>A0A177M3E2_METMH</name>
<dbReference type="FunFam" id="3.40.640.10:FF:000078">
    <property type="entry name" value="Adenosylmethionine-8-amino-7-oxononanoate aminotransferase"/>
    <property type="match status" value="1"/>
</dbReference>
<dbReference type="CDD" id="cd00610">
    <property type="entry name" value="OAT_like"/>
    <property type="match status" value="1"/>
</dbReference>
<evidence type="ECO:0000256" key="12">
    <source>
        <dbReference type="ARBA" id="ARBA00060970"/>
    </source>
</evidence>
<evidence type="ECO:0000256" key="1">
    <source>
        <dbReference type="ARBA" id="ARBA00001933"/>
    </source>
</evidence>
<dbReference type="SUPFAM" id="SSF53383">
    <property type="entry name" value="PLP-dependent transferases"/>
    <property type="match status" value="1"/>
</dbReference>
<feature type="binding site" evidence="13">
    <location>
        <position position="158"/>
    </location>
    <ligand>
        <name>substrate</name>
    </ligand>
</feature>